<sequence>QITTLFSCTDTPRRMCSVNWLLAMNAGETRPRTAGNLNLNRYLWNTGNLFCANLQLGPVSRTPELYTAVFPSGRTLVRGRPQE</sequence>
<evidence type="ECO:0000313" key="1">
    <source>
        <dbReference type="EMBL" id="JAC78057.1"/>
    </source>
</evidence>
<protein>
    <submittedName>
        <fullName evidence="1">Uncharacterized protein</fullName>
    </submittedName>
</protein>
<feature type="non-terminal residue" evidence="1">
    <location>
        <position position="83"/>
    </location>
</feature>
<name>A0A061RYT4_9CHLO</name>
<accession>A0A061RYT4</accession>
<gene>
    <name evidence="1" type="ORF">TSPGSL018_16142</name>
</gene>
<feature type="non-terminal residue" evidence="1">
    <location>
        <position position="1"/>
    </location>
</feature>
<organism evidence="1">
    <name type="scientific">Tetraselmis sp. GSL018</name>
    <dbReference type="NCBI Taxonomy" id="582737"/>
    <lineage>
        <taxon>Eukaryota</taxon>
        <taxon>Viridiplantae</taxon>
        <taxon>Chlorophyta</taxon>
        <taxon>core chlorophytes</taxon>
        <taxon>Chlorodendrophyceae</taxon>
        <taxon>Chlorodendrales</taxon>
        <taxon>Chlorodendraceae</taxon>
        <taxon>Tetraselmis</taxon>
    </lineage>
</organism>
<proteinExistence type="predicted"/>
<dbReference type="AlphaFoldDB" id="A0A061RYT4"/>
<reference evidence="1" key="1">
    <citation type="submission" date="2014-05" db="EMBL/GenBank/DDBJ databases">
        <title>The transcriptome of the halophilic microalga Tetraselmis sp. GSL018 isolated from the Great Salt Lake, Utah.</title>
        <authorList>
            <person name="Jinkerson R.E."/>
            <person name="D'Adamo S."/>
            <person name="Posewitz M.C."/>
        </authorList>
    </citation>
    <scope>NUCLEOTIDE SEQUENCE</scope>
    <source>
        <strain evidence="1">GSL018</strain>
    </source>
</reference>
<dbReference type="EMBL" id="GBEZ01007402">
    <property type="protein sequence ID" value="JAC78057.1"/>
    <property type="molecule type" value="Transcribed_RNA"/>
</dbReference>